<proteinExistence type="predicted"/>
<organism evidence="1 2">
    <name type="scientific">Xylanibacter ruminicola</name>
    <name type="common">Prevotella ruminicola</name>
    <dbReference type="NCBI Taxonomy" id="839"/>
    <lineage>
        <taxon>Bacteria</taxon>
        <taxon>Pseudomonadati</taxon>
        <taxon>Bacteroidota</taxon>
        <taxon>Bacteroidia</taxon>
        <taxon>Bacteroidales</taxon>
        <taxon>Prevotellaceae</taxon>
        <taxon>Xylanibacter</taxon>
    </lineage>
</organism>
<reference evidence="1 2" key="1">
    <citation type="submission" date="2016-11" db="EMBL/GenBank/DDBJ databases">
        <authorList>
            <person name="Jaros S."/>
            <person name="Januszkiewicz K."/>
            <person name="Wedrychowicz H."/>
        </authorList>
    </citation>
    <scope>NUCLEOTIDE SEQUENCE [LARGE SCALE GENOMIC DNA]</scope>
    <source>
        <strain evidence="1 2">KHT3</strain>
    </source>
</reference>
<gene>
    <name evidence="1" type="ORF">SAMN05216463_13111</name>
</gene>
<evidence type="ECO:0000313" key="1">
    <source>
        <dbReference type="EMBL" id="SHL20531.1"/>
    </source>
</evidence>
<sequence>MKKKTQYSSPGSSCWAAFLKMGALLENSPTINGHILFGQ</sequence>
<accession>A0A1M6YQD5</accession>
<dbReference type="Proteomes" id="UP000184130">
    <property type="component" value="Unassembled WGS sequence"/>
</dbReference>
<dbReference type="AlphaFoldDB" id="A0A1M6YQD5"/>
<dbReference type="EMBL" id="FRBD01000031">
    <property type="protein sequence ID" value="SHL20531.1"/>
    <property type="molecule type" value="Genomic_DNA"/>
</dbReference>
<name>A0A1M6YQD5_XYLRU</name>
<protein>
    <submittedName>
        <fullName evidence="1">Uncharacterized protein</fullName>
    </submittedName>
</protein>
<evidence type="ECO:0000313" key="2">
    <source>
        <dbReference type="Proteomes" id="UP000184130"/>
    </source>
</evidence>